<dbReference type="RefSeq" id="WP_004704293.1">
    <property type="nucleotide sequence ID" value="NZ_JEWH01000063.1"/>
</dbReference>
<proteinExistence type="predicted"/>
<sequence length="111" mass="12784">MKIMICPLNGPRNISEFSYGGELKTMPDQNTCSNEEWADYVFNKSNIAGVVLEWWMHTPSSYWFIAERHTVSDEILRTFDAKEMFSQRIDFENPPATEKTAEQAAKQEVSA</sequence>
<dbReference type="Pfam" id="PF04267">
    <property type="entry name" value="SoxD"/>
    <property type="match status" value="1"/>
</dbReference>
<dbReference type="GO" id="GO:0046653">
    <property type="term" value="P:tetrahydrofolate metabolic process"/>
    <property type="evidence" value="ECO:0007669"/>
    <property type="project" value="InterPro"/>
</dbReference>
<name>A0A009IHE5_ACIB9</name>
<evidence type="ECO:0000313" key="2">
    <source>
        <dbReference type="EMBL" id="EXB04024.1"/>
    </source>
</evidence>
<dbReference type="EMBL" id="JEWH01000063">
    <property type="protein sequence ID" value="EXB04024.1"/>
    <property type="molecule type" value="Genomic_DNA"/>
</dbReference>
<gene>
    <name evidence="2" type="primary">soxD</name>
    <name evidence="2" type="ORF">J512_3516</name>
</gene>
<evidence type="ECO:0000256" key="1">
    <source>
        <dbReference type="SAM" id="MobiDB-lite"/>
    </source>
</evidence>
<dbReference type="Proteomes" id="UP000020595">
    <property type="component" value="Unassembled WGS sequence"/>
</dbReference>
<dbReference type="PATRIC" id="fig|1310613.3.peg.3373"/>
<comment type="caution">
    <text evidence="2">The sequence shown here is derived from an EMBL/GenBank/DDBJ whole genome shotgun (WGS) entry which is preliminary data.</text>
</comment>
<dbReference type="InterPro" id="IPR006279">
    <property type="entry name" value="SoxD"/>
</dbReference>
<dbReference type="Gene3D" id="3.30.2270.10">
    <property type="entry name" value="Folate-binding superfamily"/>
    <property type="match status" value="1"/>
</dbReference>
<dbReference type="GO" id="GO:0008115">
    <property type="term" value="F:sarcosine oxidase activity"/>
    <property type="evidence" value="ECO:0007669"/>
    <property type="project" value="InterPro"/>
</dbReference>
<feature type="region of interest" description="Disordered" evidence="1">
    <location>
        <begin position="90"/>
        <end position="111"/>
    </location>
</feature>
<accession>A0A009IHE5</accession>
<reference evidence="2 3" key="1">
    <citation type="submission" date="2014-02" db="EMBL/GenBank/DDBJ databases">
        <title>Comparative genomics and transcriptomics to identify genetic mechanisms underlying the emergence of carbapenem resistant Acinetobacter baumannii (CRAb).</title>
        <authorList>
            <person name="Harris A.D."/>
            <person name="Johnson K.J."/>
            <person name="George J."/>
            <person name="Shefchek K."/>
            <person name="Daugherty S.C."/>
            <person name="Parankush S."/>
            <person name="Sadzewicz L."/>
            <person name="Tallon L."/>
            <person name="Sengamalay N."/>
            <person name="Hazen T.H."/>
            <person name="Rasko D.A."/>
        </authorList>
    </citation>
    <scope>NUCLEOTIDE SEQUENCE [LARGE SCALE GENOMIC DNA]</scope>
    <source>
        <strain evidence="2 3">1295743</strain>
    </source>
</reference>
<dbReference type="AlphaFoldDB" id="A0A009IHE5"/>
<protein>
    <submittedName>
        <fullName evidence="2">Subunit delta of sarcosine oxidase domain protein</fullName>
    </submittedName>
</protein>
<organism evidence="2 3">
    <name type="scientific">Acinetobacter baumannii (strain 1295743)</name>
    <dbReference type="NCBI Taxonomy" id="1310613"/>
    <lineage>
        <taxon>Bacteria</taxon>
        <taxon>Pseudomonadati</taxon>
        <taxon>Pseudomonadota</taxon>
        <taxon>Gammaproteobacteria</taxon>
        <taxon>Moraxellales</taxon>
        <taxon>Moraxellaceae</taxon>
        <taxon>Acinetobacter</taxon>
        <taxon>Acinetobacter calcoaceticus/baumannii complex</taxon>
    </lineage>
</organism>
<dbReference type="InterPro" id="IPR038561">
    <property type="entry name" value="SoxD_sf"/>
</dbReference>
<evidence type="ECO:0000313" key="3">
    <source>
        <dbReference type="Proteomes" id="UP000020595"/>
    </source>
</evidence>